<keyword evidence="4" id="KW-1185">Reference proteome</keyword>
<dbReference type="Proteomes" id="UP000544331">
    <property type="component" value="Unassembled WGS sequence"/>
</dbReference>
<evidence type="ECO:0000313" key="3">
    <source>
        <dbReference type="EMBL" id="KAF5716214.1"/>
    </source>
</evidence>
<dbReference type="PANTHER" id="PTHR48104:SF30">
    <property type="entry name" value="METACASPASE-1"/>
    <property type="match status" value="1"/>
</dbReference>
<dbReference type="InterPro" id="IPR011600">
    <property type="entry name" value="Pept_C14_caspase"/>
</dbReference>
<accession>A0A8H5YPL0</accession>
<gene>
    <name evidence="3" type="ORF">FMUND_6454</name>
</gene>
<comment type="caution">
    <text evidence="3">The sequence shown here is derived from an EMBL/GenBank/DDBJ whole genome shotgun (WGS) entry which is preliminary data.</text>
</comment>
<dbReference type="PANTHER" id="PTHR48104">
    <property type="entry name" value="METACASPASE-4"/>
    <property type="match status" value="1"/>
</dbReference>
<dbReference type="GO" id="GO:0006508">
    <property type="term" value="P:proteolysis"/>
    <property type="evidence" value="ECO:0007669"/>
    <property type="project" value="InterPro"/>
</dbReference>
<dbReference type="GO" id="GO:0004197">
    <property type="term" value="F:cysteine-type endopeptidase activity"/>
    <property type="evidence" value="ECO:0007669"/>
    <property type="project" value="InterPro"/>
</dbReference>
<protein>
    <recommendedName>
        <fullName evidence="2">Peptidase C14 caspase domain-containing protein</fullName>
    </recommendedName>
</protein>
<reference evidence="3 4" key="1">
    <citation type="submission" date="2020-05" db="EMBL/GenBank/DDBJ databases">
        <title>Identification and distribution of gene clusters putatively required for synthesis of sphingolipid metabolism inhibitors in phylogenetically diverse species of the filamentous fungus Fusarium.</title>
        <authorList>
            <person name="Kim H.-S."/>
            <person name="Busman M."/>
            <person name="Brown D.W."/>
            <person name="Divon H."/>
            <person name="Uhlig S."/>
            <person name="Proctor R.H."/>
        </authorList>
    </citation>
    <scope>NUCLEOTIDE SEQUENCE [LARGE SCALE GENOMIC DNA]</scope>
    <source>
        <strain evidence="3 4">NRRL 66235</strain>
    </source>
</reference>
<name>A0A8H5YPL0_9HYPO</name>
<proteinExistence type="inferred from homology"/>
<evidence type="ECO:0000256" key="1">
    <source>
        <dbReference type="ARBA" id="ARBA00009005"/>
    </source>
</evidence>
<sequence>MQSEAQNRWAVLVGIDQYEPPVSSLSGCCQDAKDASDIVLSRLQVPAENIKMLVAPLGRQIDYSTEDAPTKKNVVQALKNLEQKDPGGFVYFHYSGHGGRDPTKYVGLKGAGQKDETICTWEEYITDVELGDLLDQLALKHTVFVLLDCCHSGGADREGYEPPYLIRSKDYGSEQLTNRGKGHDRNANPLLKSQLYRKRKYNLVAACQPSELASEWRYSKTENGRQKSYSCGAMTHFFLQALEKLSSSQDPVTYGQLLNVVEVEFKSNAVSLDQKPMHLGERDRILFATEALSNSSRGMANVISKDQNSVTLNKGSSKQVTVGDSFLLYPPSQVYLGLFTDDTSGTEICITSVKDFESTAIVAPNSSGSLNSVETGWFARLNWRVNRKTVHVQLPLDDNHDALNRIQKEWKKYVDPYAPYDLVFTPPVIDADFAMYVDENQNFRLRDKAKEEMTLLPLISAYSDNNVEELMGLLNHLSSYQLVADIAQGSGGRRPNFEYGIEEAPKDEQNPESLGSWRFWFKNLSSTPLYVTIIALGPAYRINEVFPFEFAPSSEIAGKEEFPPDVFVDIDIPDLLDPVKNNSDFKMSDRFKIFITNTLVDFRDYKLPDLTKDPSKLRARAANRANVRRPRFSAWVVEEVTITTERRSNGSYITYESNS</sequence>
<dbReference type="EMBL" id="JAAOAN010000208">
    <property type="protein sequence ID" value="KAF5716214.1"/>
    <property type="molecule type" value="Genomic_DNA"/>
</dbReference>
<dbReference type="Pfam" id="PF00656">
    <property type="entry name" value="Peptidase_C14"/>
    <property type="match status" value="1"/>
</dbReference>
<comment type="similarity">
    <text evidence="1">Belongs to the peptidase C14B family.</text>
</comment>
<evidence type="ECO:0000313" key="4">
    <source>
        <dbReference type="Proteomes" id="UP000544331"/>
    </source>
</evidence>
<dbReference type="Gene3D" id="3.40.50.1460">
    <property type="match status" value="1"/>
</dbReference>
<dbReference type="InterPro" id="IPR050452">
    <property type="entry name" value="Metacaspase"/>
</dbReference>
<evidence type="ECO:0000259" key="2">
    <source>
        <dbReference type="Pfam" id="PF00656"/>
    </source>
</evidence>
<organism evidence="3 4">
    <name type="scientific">Fusarium mundagurra</name>
    <dbReference type="NCBI Taxonomy" id="1567541"/>
    <lineage>
        <taxon>Eukaryota</taxon>
        <taxon>Fungi</taxon>
        <taxon>Dikarya</taxon>
        <taxon>Ascomycota</taxon>
        <taxon>Pezizomycotina</taxon>
        <taxon>Sordariomycetes</taxon>
        <taxon>Hypocreomycetidae</taxon>
        <taxon>Hypocreales</taxon>
        <taxon>Nectriaceae</taxon>
        <taxon>Fusarium</taxon>
        <taxon>Fusarium fujikuroi species complex</taxon>
    </lineage>
</organism>
<dbReference type="OrthoDB" id="3223806at2759"/>
<dbReference type="GO" id="GO:0005737">
    <property type="term" value="C:cytoplasm"/>
    <property type="evidence" value="ECO:0007669"/>
    <property type="project" value="TreeGrafter"/>
</dbReference>
<feature type="domain" description="Peptidase C14 caspase" evidence="2">
    <location>
        <begin position="8"/>
        <end position="277"/>
    </location>
</feature>
<dbReference type="AlphaFoldDB" id="A0A8H5YPL0"/>